<feature type="transmembrane region" description="Helical" evidence="1">
    <location>
        <begin position="12"/>
        <end position="32"/>
    </location>
</feature>
<dbReference type="AlphaFoldDB" id="A0A412FJA7"/>
<dbReference type="InterPro" id="IPR021354">
    <property type="entry name" value="DUF2975"/>
</dbReference>
<organism evidence="2 3">
    <name type="scientific">Holdemania filiformis</name>
    <dbReference type="NCBI Taxonomy" id="61171"/>
    <lineage>
        <taxon>Bacteria</taxon>
        <taxon>Bacillati</taxon>
        <taxon>Bacillota</taxon>
        <taxon>Erysipelotrichia</taxon>
        <taxon>Erysipelotrichales</taxon>
        <taxon>Erysipelotrichaceae</taxon>
        <taxon>Holdemania</taxon>
    </lineage>
</organism>
<feature type="transmembrane region" description="Helical" evidence="1">
    <location>
        <begin position="52"/>
        <end position="71"/>
    </location>
</feature>
<gene>
    <name evidence="2" type="ORF">DWY25_16120</name>
</gene>
<keyword evidence="1" id="KW-1133">Transmembrane helix</keyword>
<accession>A0A412FJA7</accession>
<evidence type="ECO:0000256" key="1">
    <source>
        <dbReference type="SAM" id="Phobius"/>
    </source>
</evidence>
<feature type="transmembrane region" description="Helical" evidence="1">
    <location>
        <begin position="119"/>
        <end position="145"/>
    </location>
</feature>
<reference evidence="2 3" key="1">
    <citation type="submission" date="2018-08" db="EMBL/GenBank/DDBJ databases">
        <title>A genome reference for cultivated species of the human gut microbiota.</title>
        <authorList>
            <person name="Zou Y."/>
            <person name="Xue W."/>
            <person name="Luo G."/>
        </authorList>
    </citation>
    <scope>NUCLEOTIDE SEQUENCE [LARGE SCALE GENOMIC DNA]</scope>
    <source>
        <strain evidence="2 3">AF24-29</strain>
    </source>
</reference>
<evidence type="ECO:0000313" key="2">
    <source>
        <dbReference type="EMBL" id="RGR68233.1"/>
    </source>
</evidence>
<dbReference type="Proteomes" id="UP000284178">
    <property type="component" value="Unassembled WGS sequence"/>
</dbReference>
<keyword evidence="1" id="KW-0812">Transmembrane</keyword>
<dbReference type="RefSeq" id="WP_117896088.1">
    <property type="nucleotide sequence ID" value="NZ_CABJCV010000028.1"/>
</dbReference>
<sequence length="159" mass="17795">MDNKKLAFLLKLFVVILAALGLVFFGLCIPSLLHQLILFYHRTLNEELPLQLLSVTAAVILYIALILFWRICTRIGRNRSFCHENAEGLRWICKLALFDTALCLICCLYALFLNILHPVLMLGGLGIMALGGLIAVAAYTLAYLVTIAEQIQTENELMV</sequence>
<dbReference type="EMBL" id="QRUP01000028">
    <property type="protein sequence ID" value="RGR68233.1"/>
    <property type="molecule type" value="Genomic_DNA"/>
</dbReference>
<dbReference type="Pfam" id="PF11188">
    <property type="entry name" value="DUF2975"/>
    <property type="match status" value="1"/>
</dbReference>
<keyword evidence="3" id="KW-1185">Reference proteome</keyword>
<evidence type="ECO:0000313" key="3">
    <source>
        <dbReference type="Proteomes" id="UP000284178"/>
    </source>
</evidence>
<proteinExistence type="predicted"/>
<keyword evidence="1" id="KW-0472">Membrane</keyword>
<dbReference type="GeneID" id="83016924"/>
<comment type="caution">
    <text evidence="2">The sequence shown here is derived from an EMBL/GenBank/DDBJ whole genome shotgun (WGS) entry which is preliminary data.</text>
</comment>
<protein>
    <submittedName>
        <fullName evidence="2">DUF2975 domain-containing protein</fullName>
    </submittedName>
</protein>
<name>A0A412FJA7_9FIRM</name>
<feature type="transmembrane region" description="Helical" evidence="1">
    <location>
        <begin position="91"/>
        <end position="113"/>
    </location>
</feature>